<comment type="caution">
    <text evidence="1">The sequence shown here is derived from an EMBL/GenBank/DDBJ whole genome shotgun (WGS) entry which is preliminary data.</text>
</comment>
<name>A0A9Q9RFM7_FUSFU</name>
<dbReference type="Proteomes" id="UP000760494">
    <property type="component" value="Unassembled WGS sequence"/>
</dbReference>
<proteinExistence type="predicted"/>
<dbReference type="AlphaFoldDB" id="A0A9Q9RFM7"/>
<evidence type="ECO:0000313" key="2">
    <source>
        <dbReference type="Proteomes" id="UP000760494"/>
    </source>
</evidence>
<reference evidence="1" key="1">
    <citation type="submission" date="2019-05" db="EMBL/GenBank/DDBJ databases">
        <authorList>
            <person name="Piombo E."/>
        </authorList>
    </citation>
    <scope>NUCLEOTIDE SEQUENCE</scope>
    <source>
        <strain evidence="1">C2S</strain>
    </source>
</reference>
<dbReference type="EMBL" id="CABFJX010000050">
    <property type="protein sequence ID" value="VTT60859.1"/>
    <property type="molecule type" value="Genomic_DNA"/>
</dbReference>
<dbReference type="InterPro" id="IPR027417">
    <property type="entry name" value="P-loop_NTPase"/>
</dbReference>
<accession>A0A9Q9RFM7</accession>
<organism evidence="1 2">
    <name type="scientific">Fusarium fujikuroi</name>
    <name type="common">Bakanae and foot rot disease fungus</name>
    <name type="synonym">Gibberella fujikuroi</name>
    <dbReference type="NCBI Taxonomy" id="5127"/>
    <lineage>
        <taxon>Eukaryota</taxon>
        <taxon>Fungi</taxon>
        <taxon>Dikarya</taxon>
        <taxon>Ascomycota</taxon>
        <taxon>Pezizomycotina</taxon>
        <taxon>Sordariomycetes</taxon>
        <taxon>Hypocreomycetidae</taxon>
        <taxon>Hypocreales</taxon>
        <taxon>Nectriaceae</taxon>
        <taxon>Fusarium</taxon>
        <taxon>Fusarium fujikuroi species complex</taxon>
    </lineage>
</organism>
<sequence length="170" mass="18766">MQIDLQAEAPQKKELLVKLLKEVYVIRPSRSERPRYGLSALEMLQSLLAAEGSGGQRGGSEGAACQISQCNHSTRVTARGINVQNVLHAINYDMPSTTTCHQLRHAIDYDMPSRCGQQGQLARRRNMTILQRQQGQQGQLARRRNMTILRPVIFVSAGPTSSASLPDIAT</sequence>
<gene>
    <name evidence="1" type="ORF">C2S_14483</name>
</gene>
<dbReference type="Gene3D" id="3.40.50.300">
    <property type="entry name" value="P-loop containing nucleotide triphosphate hydrolases"/>
    <property type="match status" value="1"/>
</dbReference>
<protein>
    <submittedName>
        <fullName evidence="1">Uncharacterized protein</fullName>
    </submittedName>
</protein>
<evidence type="ECO:0000313" key="1">
    <source>
        <dbReference type="EMBL" id="VTT60859.1"/>
    </source>
</evidence>